<evidence type="ECO:0000313" key="8">
    <source>
        <dbReference type="EMBL" id="ABO49241.1"/>
    </source>
</evidence>
<evidence type="ECO:0000256" key="6">
    <source>
        <dbReference type="SAM" id="Phobius"/>
    </source>
</evidence>
<dbReference type="KEGG" id="drm:Dred_0702"/>
<evidence type="ECO:0000256" key="5">
    <source>
        <dbReference type="ARBA" id="ARBA00023136"/>
    </source>
</evidence>
<comment type="subcellular location">
    <subcellularLocation>
        <location evidence="1">Membrane</location>
        <topology evidence="1">Multi-pass membrane protein</topology>
    </subcellularLocation>
</comment>
<evidence type="ECO:0000259" key="7">
    <source>
        <dbReference type="Pfam" id="PF05140"/>
    </source>
</evidence>
<dbReference type="Proteomes" id="UP000001556">
    <property type="component" value="Chromosome"/>
</dbReference>
<keyword evidence="2 6" id="KW-0812">Transmembrane</keyword>
<feature type="domain" description="ResB-like" evidence="7">
    <location>
        <begin position="41"/>
        <end position="247"/>
    </location>
</feature>
<keyword evidence="9" id="KW-1185">Reference proteome</keyword>
<gene>
    <name evidence="8" type="ordered locus">Dred_0702</name>
</gene>
<feature type="transmembrane region" description="Helical" evidence="6">
    <location>
        <begin position="12"/>
        <end position="34"/>
    </location>
</feature>
<protein>
    <submittedName>
        <fullName evidence="8">ResB family protein</fullName>
    </submittedName>
</protein>
<dbReference type="Pfam" id="PF05140">
    <property type="entry name" value="ResB"/>
    <property type="match status" value="2"/>
</dbReference>
<dbReference type="GO" id="GO:0016020">
    <property type="term" value="C:membrane"/>
    <property type="evidence" value="ECO:0007669"/>
    <property type="project" value="UniProtKB-SubCell"/>
</dbReference>
<dbReference type="AlphaFoldDB" id="A4J2D8"/>
<feature type="domain" description="ResB-like" evidence="7">
    <location>
        <begin position="303"/>
        <end position="370"/>
    </location>
</feature>
<dbReference type="RefSeq" id="WP_011877077.1">
    <property type="nucleotide sequence ID" value="NC_009253.1"/>
</dbReference>
<feature type="transmembrane region" description="Helical" evidence="6">
    <location>
        <begin position="326"/>
        <end position="344"/>
    </location>
</feature>
<sequence>MGKIALAMAGTWRFLTSMSLGLALLVLLIVFAIMGTFSARIFVSPWFLGLSTLLTLNMLGCTAQRLKGLLRRERALPFVLTSDDQHRTLILENCPKEKISQEALCELQRLGFRVQRKRVEEGEMLIGKKQIWANLGSPLLHLAMVFVIVGSVLGSIWGQEQYVQVQAPGRSQLSQQGFPFDIYVKKFTIDHYKDGTPKQYTSVIEVLSANQKRMEKVVSVNHPLNYQGVKIYQASYGYQLQGAVRDDKNSFDFNIEEGKRILLGGPAQLELEVQWPRYVVYSKGLPFSMGMAELGEPIKLLQTEVVFTNRTTYTGLHVKKDPGLPFIWTGFILFLVALPIRFYIKPNQIWLLLSQDSAGTKIRLAARHRLKGKEQEDQLLEKLNGITREEGSLQA</sequence>
<keyword evidence="5 6" id="KW-0472">Membrane</keyword>
<proteinExistence type="predicted"/>
<keyword evidence="4 6" id="KW-1133">Transmembrane helix</keyword>
<organism evidence="8 9">
    <name type="scientific">Desulforamulus reducens (strain ATCC BAA-1160 / DSM 100696 / MI-1)</name>
    <name type="common">Desulfotomaculum reducens</name>
    <dbReference type="NCBI Taxonomy" id="349161"/>
    <lineage>
        <taxon>Bacteria</taxon>
        <taxon>Bacillati</taxon>
        <taxon>Bacillota</taxon>
        <taxon>Clostridia</taxon>
        <taxon>Eubacteriales</taxon>
        <taxon>Peptococcaceae</taxon>
        <taxon>Desulforamulus</taxon>
    </lineage>
</organism>
<dbReference type="HOGENOM" id="CLU_034630_1_0_9"/>
<evidence type="ECO:0000256" key="3">
    <source>
        <dbReference type="ARBA" id="ARBA00022748"/>
    </source>
</evidence>
<dbReference type="InterPro" id="IPR023494">
    <property type="entry name" value="Cyt_c_bgen_Ccs1/CcsB/ResB"/>
</dbReference>
<dbReference type="PANTHER" id="PTHR31566">
    <property type="entry name" value="CYTOCHROME C BIOGENESIS PROTEIN CCS1, CHLOROPLASTIC"/>
    <property type="match status" value="1"/>
</dbReference>
<accession>A4J2D8</accession>
<feature type="transmembrane region" description="Helical" evidence="6">
    <location>
        <begin position="46"/>
        <end position="66"/>
    </location>
</feature>
<name>A4J2D8_DESRM</name>
<dbReference type="eggNOG" id="COG1333">
    <property type="taxonomic scope" value="Bacteria"/>
</dbReference>
<dbReference type="InterPro" id="IPR007816">
    <property type="entry name" value="ResB-like_domain"/>
</dbReference>
<evidence type="ECO:0000313" key="9">
    <source>
        <dbReference type="Proteomes" id="UP000001556"/>
    </source>
</evidence>
<dbReference type="PANTHER" id="PTHR31566:SF0">
    <property type="entry name" value="CYTOCHROME C BIOGENESIS PROTEIN CCS1, CHLOROPLASTIC"/>
    <property type="match status" value="1"/>
</dbReference>
<reference evidence="8 9" key="1">
    <citation type="submission" date="2007-03" db="EMBL/GenBank/DDBJ databases">
        <title>Complete sequence of Desulfotomaculum reducens MI-1.</title>
        <authorList>
            <consortium name="US DOE Joint Genome Institute"/>
            <person name="Copeland A."/>
            <person name="Lucas S."/>
            <person name="Lapidus A."/>
            <person name="Barry K."/>
            <person name="Detter J.C."/>
            <person name="Glavina del Rio T."/>
            <person name="Hammon N."/>
            <person name="Israni S."/>
            <person name="Dalin E."/>
            <person name="Tice H."/>
            <person name="Pitluck S."/>
            <person name="Sims D."/>
            <person name="Brettin T."/>
            <person name="Bruce D."/>
            <person name="Han C."/>
            <person name="Tapia R."/>
            <person name="Schmutz J."/>
            <person name="Larimer F."/>
            <person name="Land M."/>
            <person name="Hauser L."/>
            <person name="Kyrpides N."/>
            <person name="Kim E."/>
            <person name="Tebo B.M."/>
            <person name="Richardson P."/>
        </authorList>
    </citation>
    <scope>NUCLEOTIDE SEQUENCE [LARGE SCALE GENOMIC DNA]</scope>
    <source>
        <strain evidence="8 9">MI-1</strain>
    </source>
</reference>
<evidence type="ECO:0000256" key="4">
    <source>
        <dbReference type="ARBA" id="ARBA00022989"/>
    </source>
</evidence>
<evidence type="ECO:0000256" key="2">
    <source>
        <dbReference type="ARBA" id="ARBA00022692"/>
    </source>
</evidence>
<dbReference type="EMBL" id="CP000612">
    <property type="protein sequence ID" value="ABO49241.1"/>
    <property type="molecule type" value="Genomic_DNA"/>
</dbReference>
<feature type="transmembrane region" description="Helical" evidence="6">
    <location>
        <begin position="139"/>
        <end position="158"/>
    </location>
</feature>
<dbReference type="STRING" id="349161.Dred_0702"/>
<keyword evidence="3" id="KW-0201">Cytochrome c-type biogenesis</keyword>
<evidence type="ECO:0000256" key="1">
    <source>
        <dbReference type="ARBA" id="ARBA00004141"/>
    </source>
</evidence>
<dbReference type="GO" id="GO:0017004">
    <property type="term" value="P:cytochrome complex assembly"/>
    <property type="evidence" value="ECO:0007669"/>
    <property type="project" value="UniProtKB-KW"/>
</dbReference>